<evidence type="ECO:0000256" key="1">
    <source>
        <dbReference type="ARBA" id="ARBA00004173"/>
    </source>
</evidence>
<accession>A0A5N5WMU9</accession>
<dbReference type="PANTHER" id="PTHR36091">
    <property type="entry name" value="ALTERED INHERITANCE OF MITOCHONDRIA PROTEIN 9, MITOCHONDRIAL"/>
    <property type="match status" value="1"/>
</dbReference>
<reference evidence="8 9" key="1">
    <citation type="submission" date="2019-04" db="EMBL/GenBank/DDBJ databases">
        <title>Friends and foes A comparative genomics study of 23 Aspergillus species from section Flavi.</title>
        <authorList>
            <consortium name="DOE Joint Genome Institute"/>
            <person name="Kjaerbolling I."/>
            <person name="Vesth T."/>
            <person name="Frisvad J.C."/>
            <person name="Nybo J.L."/>
            <person name="Theobald S."/>
            <person name="Kildgaard S."/>
            <person name="Isbrandt T."/>
            <person name="Kuo A."/>
            <person name="Sato A."/>
            <person name="Lyhne E.K."/>
            <person name="Kogle M.E."/>
            <person name="Wiebenga A."/>
            <person name="Kun R.S."/>
            <person name="Lubbers R.J."/>
            <person name="Makela M.R."/>
            <person name="Barry K."/>
            <person name="Chovatia M."/>
            <person name="Clum A."/>
            <person name="Daum C."/>
            <person name="Haridas S."/>
            <person name="He G."/>
            <person name="LaButti K."/>
            <person name="Lipzen A."/>
            <person name="Mondo S."/>
            <person name="Riley R."/>
            <person name="Salamov A."/>
            <person name="Simmons B.A."/>
            <person name="Magnuson J.K."/>
            <person name="Henrissat B."/>
            <person name="Mortensen U.H."/>
            <person name="Larsen T.O."/>
            <person name="Devries R.P."/>
            <person name="Grigoriev I.V."/>
            <person name="Machida M."/>
            <person name="Baker S.E."/>
            <person name="Andersen M.R."/>
        </authorList>
    </citation>
    <scope>NUCLEOTIDE SEQUENCE [LARGE SCALE GENOMIC DNA]</scope>
    <source>
        <strain evidence="8 9">CBS 151.66</strain>
    </source>
</reference>
<keyword evidence="7" id="KW-0732">Signal</keyword>
<dbReference type="InterPro" id="IPR011009">
    <property type="entry name" value="Kinase-like_dom_sf"/>
</dbReference>
<gene>
    <name evidence="8" type="ORF">BDV29DRAFT_195102</name>
</gene>
<dbReference type="InterPro" id="IPR051035">
    <property type="entry name" value="Mito_inheritance_9"/>
</dbReference>
<evidence type="ECO:0000256" key="2">
    <source>
        <dbReference type="ARBA" id="ARBA00005543"/>
    </source>
</evidence>
<sequence length="450" mass="51660">MLLPVDMRNLLCFAVLEVLPCVTFTISHCSHSIYAELYRYTGGRWLGDEERHLRNRYKRFNIPELKRIGAENIEGGFNKVFRLVMDNGVSVIARIPYPNVGHSCKTTASEVATMEFVRSIMGIPVPRVLSWCGNGDNPAESEYMLMEEAYKLKIVDGIIAIEGKLLSFSFSRHGSLYFADDTFPGCEKAELPGDIPGSKKGEVGHRFAIGPVANKEFWKRERAFLKIDRGPWKNACDYPKAIAQREIAWIKEYATPKEPTKEAQTSPDAHIELYKKLHEFLTTLSLTGPLFLLARHPKLICYNGEVLLKLPENYQTIKDADERRRIQEKVEKSLLLWAYETNTEKRNPILNEIFSQAHGRTKSDTVLFSSNTWDDDILPSRECLIRLTRYWEEMCKTRSHALLQGKGWNGQAGFWDMVSGIVHIDGWTQTRLTSRRLNCLPMLENRYCKT</sequence>
<evidence type="ECO:0000256" key="3">
    <source>
        <dbReference type="ARBA" id="ARBA00016197"/>
    </source>
</evidence>
<evidence type="ECO:0000313" key="9">
    <source>
        <dbReference type="Proteomes" id="UP000326565"/>
    </source>
</evidence>
<evidence type="ECO:0000313" key="8">
    <source>
        <dbReference type="EMBL" id="KAB8069135.1"/>
    </source>
</evidence>
<dbReference type="OrthoDB" id="2968323at2759"/>
<dbReference type="Proteomes" id="UP000326565">
    <property type="component" value="Unassembled WGS sequence"/>
</dbReference>
<dbReference type="GO" id="GO:0005739">
    <property type="term" value="C:mitochondrion"/>
    <property type="evidence" value="ECO:0007669"/>
    <property type="project" value="UniProtKB-SubCell"/>
</dbReference>
<comment type="subcellular location">
    <subcellularLocation>
        <location evidence="1">Mitochondrion</location>
    </subcellularLocation>
</comment>
<evidence type="ECO:0000256" key="7">
    <source>
        <dbReference type="SAM" id="SignalP"/>
    </source>
</evidence>
<comment type="similarity">
    <text evidence="2">Belongs to the AIM9 family.</text>
</comment>
<dbReference type="EMBL" id="ML732354">
    <property type="protein sequence ID" value="KAB8069135.1"/>
    <property type="molecule type" value="Genomic_DNA"/>
</dbReference>
<evidence type="ECO:0000256" key="4">
    <source>
        <dbReference type="ARBA" id="ARBA00022946"/>
    </source>
</evidence>
<dbReference type="PANTHER" id="PTHR36091:SF1">
    <property type="entry name" value="ALTERED INHERITANCE OF MITOCHONDRIA PROTEIN 9, MITOCHONDRIAL"/>
    <property type="match status" value="1"/>
</dbReference>
<keyword evidence="4" id="KW-0809">Transit peptide</keyword>
<organism evidence="8 9">
    <name type="scientific">Aspergillus leporis</name>
    <dbReference type="NCBI Taxonomy" id="41062"/>
    <lineage>
        <taxon>Eukaryota</taxon>
        <taxon>Fungi</taxon>
        <taxon>Dikarya</taxon>
        <taxon>Ascomycota</taxon>
        <taxon>Pezizomycotina</taxon>
        <taxon>Eurotiomycetes</taxon>
        <taxon>Eurotiomycetidae</taxon>
        <taxon>Eurotiales</taxon>
        <taxon>Aspergillaceae</taxon>
        <taxon>Aspergillus</taxon>
        <taxon>Aspergillus subgen. Circumdati</taxon>
    </lineage>
</organism>
<name>A0A5N5WMU9_9EURO</name>
<dbReference type="AlphaFoldDB" id="A0A5N5WMU9"/>
<keyword evidence="5" id="KW-0496">Mitochondrion</keyword>
<feature type="chain" id="PRO_5024821236" description="Altered inheritance of mitochondria protein 9, mitochondrial" evidence="7">
    <location>
        <begin position="26"/>
        <end position="450"/>
    </location>
</feature>
<evidence type="ECO:0000256" key="6">
    <source>
        <dbReference type="ARBA" id="ARBA00031849"/>
    </source>
</evidence>
<feature type="signal peptide" evidence="7">
    <location>
        <begin position="1"/>
        <end position="25"/>
    </location>
</feature>
<keyword evidence="9" id="KW-1185">Reference proteome</keyword>
<dbReference type="SUPFAM" id="SSF56112">
    <property type="entry name" value="Protein kinase-like (PK-like)"/>
    <property type="match status" value="1"/>
</dbReference>
<evidence type="ECO:0000256" key="5">
    <source>
        <dbReference type="ARBA" id="ARBA00023128"/>
    </source>
</evidence>
<protein>
    <recommendedName>
        <fullName evidence="3">Altered inheritance of mitochondria protein 9, mitochondrial</fullName>
    </recommendedName>
    <alternativeName>
        <fullName evidence="6">Found in mitochondrial proteome protein 29</fullName>
    </alternativeName>
</protein>
<proteinExistence type="inferred from homology"/>